<dbReference type="PRINTS" id="PR00053">
    <property type="entry name" value="FORKHEAD"/>
</dbReference>
<evidence type="ECO:0000256" key="5">
    <source>
        <dbReference type="ARBA" id="ARBA00023125"/>
    </source>
</evidence>
<dbReference type="SMART" id="SM00339">
    <property type="entry name" value="FH"/>
    <property type="match status" value="1"/>
</dbReference>
<dbReference type="PROSITE" id="PS50039">
    <property type="entry name" value="FORK_HEAD_3"/>
    <property type="match status" value="1"/>
</dbReference>
<feature type="region of interest" description="Disordered" evidence="9">
    <location>
        <begin position="70"/>
        <end position="95"/>
    </location>
</feature>
<accession>A0A8C4NH96</accession>
<keyword evidence="7 8" id="KW-0539">Nucleus</keyword>
<keyword evidence="3" id="KW-0678">Repressor</keyword>
<dbReference type="Pfam" id="PF00250">
    <property type="entry name" value="Forkhead"/>
    <property type="match status" value="1"/>
</dbReference>
<dbReference type="InterPro" id="IPR001766">
    <property type="entry name" value="Fork_head_dom"/>
</dbReference>
<evidence type="ECO:0000256" key="2">
    <source>
        <dbReference type="ARBA" id="ARBA00022473"/>
    </source>
</evidence>
<proteinExistence type="predicted"/>
<evidence type="ECO:0000256" key="6">
    <source>
        <dbReference type="ARBA" id="ARBA00023163"/>
    </source>
</evidence>
<dbReference type="InterPro" id="IPR036388">
    <property type="entry name" value="WH-like_DNA-bd_sf"/>
</dbReference>
<dbReference type="InterPro" id="IPR047392">
    <property type="entry name" value="FH_FOXD3"/>
</dbReference>
<dbReference type="GO" id="GO:0030154">
    <property type="term" value="P:cell differentiation"/>
    <property type="evidence" value="ECO:0007669"/>
    <property type="project" value="TreeGrafter"/>
</dbReference>
<dbReference type="Gene3D" id="1.10.10.10">
    <property type="entry name" value="Winged helix-like DNA-binding domain superfamily/Winged helix DNA-binding domain"/>
    <property type="match status" value="1"/>
</dbReference>
<keyword evidence="2" id="KW-0217">Developmental protein</keyword>
<evidence type="ECO:0000256" key="1">
    <source>
        <dbReference type="ARBA" id="ARBA00004123"/>
    </source>
</evidence>
<dbReference type="GO" id="GO:0000981">
    <property type="term" value="F:DNA-binding transcription factor activity, RNA polymerase II-specific"/>
    <property type="evidence" value="ECO:0007669"/>
    <property type="project" value="TreeGrafter"/>
</dbReference>
<evidence type="ECO:0000256" key="8">
    <source>
        <dbReference type="PROSITE-ProRule" id="PRU00089"/>
    </source>
</evidence>
<dbReference type="GO" id="GO:0009653">
    <property type="term" value="P:anatomical structure morphogenesis"/>
    <property type="evidence" value="ECO:0007669"/>
    <property type="project" value="TreeGrafter"/>
</dbReference>
<dbReference type="Proteomes" id="UP000694388">
    <property type="component" value="Unplaced"/>
</dbReference>
<evidence type="ECO:0000256" key="3">
    <source>
        <dbReference type="ARBA" id="ARBA00022491"/>
    </source>
</evidence>
<reference evidence="11" key="2">
    <citation type="submission" date="2025-09" db="UniProtKB">
        <authorList>
            <consortium name="Ensembl"/>
        </authorList>
    </citation>
    <scope>IDENTIFICATION</scope>
</reference>
<evidence type="ECO:0000259" key="10">
    <source>
        <dbReference type="PROSITE" id="PS50039"/>
    </source>
</evidence>
<dbReference type="AlphaFoldDB" id="A0A8C4NH96"/>
<evidence type="ECO:0000256" key="4">
    <source>
        <dbReference type="ARBA" id="ARBA00023015"/>
    </source>
</evidence>
<feature type="region of interest" description="Disordered" evidence="9">
    <location>
        <begin position="1"/>
        <end position="58"/>
    </location>
</feature>
<feature type="compositionally biased region" description="Acidic residues" evidence="9">
    <location>
        <begin position="40"/>
        <end position="56"/>
    </location>
</feature>
<reference evidence="11" key="1">
    <citation type="submission" date="2025-08" db="UniProtKB">
        <authorList>
            <consortium name="Ensembl"/>
        </authorList>
    </citation>
    <scope>IDENTIFICATION</scope>
</reference>
<dbReference type="GO" id="GO:0005634">
    <property type="term" value="C:nucleus"/>
    <property type="evidence" value="ECO:0007669"/>
    <property type="project" value="UniProtKB-SubCell"/>
</dbReference>
<evidence type="ECO:0000256" key="7">
    <source>
        <dbReference type="ARBA" id="ARBA00023242"/>
    </source>
</evidence>
<keyword evidence="6" id="KW-0804">Transcription</keyword>
<evidence type="ECO:0000313" key="12">
    <source>
        <dbReference type="Proteomes" id="UP000694388"/>
    </source>
</evidence>
<dbReference type="InterPro" id="IPR050211">
    <property type="entry name" value="FOX_domain-containing"/>
</dbReference>
<dbReference type="CDD" id="cd20047">
    <property type="entry name" value="FH_FOXD3"/>
    <property type="match status" value="1"/>
</dbReference>
<evidence type="ECO:0000256" key="9">
    <source>
        <dbReference type="SAM" id="MobiDB-lite"/>
    </source>
</evidence>
<feature type="DNA-binding region" description="Fork-head" evidence="8">
    <location>
        <begin position="107"/>
        <end position="201"/>
    </location>
</feature>
<dbReference type="PANTHER" id="PTHR11829:SF405">
    <property type="entry name" value="FORKHEAD BOX PROTEIN D3"/>
    <property type="match status" value="1"/>
</dbReference>
<comment type="subcellular location">
    <subcellularLocation>
        <location evidence="1 8">Nucleus</location>
    </subcellularLocation>
</comment>
<organism evidence="11 12">
    <name type="scientific">Eptatretus burgeri</name>
    <name type="common">Inshore hagfish</name>
    <dbReference type="NCBI Taxonomy" id="7764"/>
    <lineage>
        <taxon>Eukaryota</taxon>
        <taxon>Metazoa</taxon>
        <taxon>Chordata</taxon>
        <taxon>Craniata</taxon>
        <taxon>Vertebrata</taxon>
        <taxon>Cyclostomata</taxon>
        <taxon>Myxini</taxon>
        <taxon>Myxiniformes</taxon>
        <taxon>Myxinidae</taxon>
        <taxon>Eptatretinae</taxon>
        <taxon>Eptatretus</taxon>
    </lineage>
</organism>
<dbReference type="GO" id="GO:0000978">
    <property type="term" value="F:RNA polymerase II cis-regulatory region sequence-specific DNA binding"/>
    <property type="evidence" value="ECO:0007669"/>
    <property type="project" value="TreeGrafter"/>
</dbReference>
<keyword evidence="12" id="KW-1185">Reference proteome</keyword>
<dbReference type="PROSITE" id="PS00658">
    <property type="entry name" value="FORK_HEAD_2"/>
    <property type="match status" value="1"/>
</dbReference>
<evidence type="ECO:0000313" key="11">
    <source>
        <dbReference type="Ensembl" id="ENSEBUP00000002441.1"/>
    </source>
</evidence>
<dbReference type="InterPro" id="IPR030456">
    <property type="entry name" value="TF_fork_head_CS_2"/>
</dbReference>
<keyword evidence="5 8" id="KW-0238">DNA-binding</keyword>
<dbReference type="Ensembl" id="ENSEBUT00000002795.1">
    <property type="protein sequence ID" value="ENSEBUP00000002441.1"/>
    <property type="gene ID" value="ENSEBUG00000001866.1"/>
</dbReference>
<feature type="domain" description="Fork-head" evidence="10">
    <location>
        <begin position="107"/>
        <end position="201"/>
    </location>
</feature>
<dbReference type="FunFam" id="1.10.10.10:FF:000016">
    <property type="entry name" value="Forkhead box protein I1"/>
    <property type="match status" value="1"/>
</dbReference>
<sequence length="412" mass="43572">MYGRISLSFAQLRPPLRDPSPSPSPPLLPHPLSDSPPPDTDIDVVGDEQGEDEEDGSQTLDLGMAGELAEHPHSGAVHGGSREREGAAMGSAATALSKGSSKTTLVKPPYSYIALITMSILQSPQKKLTLSGICEFISARFPYYREKFPAWQNSIRHNLSLNDCFVKIPREPGNPGKGNYWTLDPASEDMFDNGSFLRRRKRFKRQPPEHLREHTALMMQWLWGLWLHIPVSAYPAIALPYGPYISPVGTLLPTALPLLSAGELHRKSFGAQFAPILQGHVQGAVHGEQSTTKAEPVITFPRPSFSIESLISASGTGGICPGGPSAALSGAVTPGTGNSLAAAAAAAAAYAVFRPHGVSPSVCPLGSPTGLQLSRPSDPLSPGLGLATPASTPLAGHLGQTVAQGTIKWPSQ</sequence>
<protein>
    <submittedName>
        <fullName evidence="11">Forkhead box D3</fullName>
    </submittedName>
</protein>
<dbReference type="PANTHER" id="PTHR11829">
    <property type="entry name" value="FORKHEAD BOX PROTEIN"/>
    <property type="match status" value="1"/>
</dbReference>
<dbReference type="GeneTree" id="ENSGT00940000161645"/>
<name>A0A8C4NH96_EPTBU</name>
<dbReference type="InterPro" id="IPR036390">
    <property type="entry name" value="WH_DNA-bd_sf"/>
</dbReference>
<feature type="compositionally biased region" description="Pro residues" evidence="9">
    <location>
        <begin position="17"/>
        <end position="39"/>
    </location>
</feature>
<keyword evidence="4" id="KW-0805">Transcription regulation</keyword>
<dbReference type="SUPFAM" id="SSF46785">
    <property type="entry name" value="Winged helix' DNA-binding domain"/>
    <property type="match status" value="1"/>
</dbReference>